<keyword evidence="3" id="KW-1185">Reference proteome</keyword>
<comment type="caution">
    <text evidence="1">The sequence shown here is derived from an EMBL/GenBank/DDBJ whole genome shotgun (WGS) entry which is preliminary data.</text>
</comment>
<reference evidence="2 3" key="2">
    <citation type="submission" date="2024-07" db="EMBL/GenBank/DDBJ databases">
        <authorList>
            <person name="Akdeniz Z."/>
        </authorList>
    </citation>
    <scope>NUCLEOTIDE SEQUENCE [LARGE SCALE GENOMIC DNA]</scope>
</reference>
<dbReference type="AlphaFoldDB" id="A0AA86QN81"/>
<accession>A0AA86QN81</accession>
<name>A0AA86QN81_9EUKA</name>
<evidence type="ECO:0000313" key="2">
    <source>
        <dbReference type="EMBL" id="CAL6110377.1"/>
    </source>
</evidence>
<proteinExistence type="predicted"/>
<evidence type="ECO:0000313" key="3">
    <source>
        <dbReference type="Proteomes" id="UP001642409"/>
    </source>
</evidence>
<dbReference type="EMBL" id="CATOUU010000882">
    <property type="protein sequence ID" value="CAI9957062.1"/>
    <property type="molecule type" value="Genomic_DNA"/>
</dbReference>
<organism evidence="1">
    <name type="scientific">Hexamita inflata</name>
    <dbReference type="NCBI Taxonomy" id="28002"/>
    <lineage>
        <taxon>Eukaryota</taxon>
        <taxon>Metamonada</taxon>
        <taxon>Diplomonadida</taxon>
        <taxon>Hexamitidae</taxon>
        <taxon>Hexamitinae</taxon>
        <taxon>Hexamita</taxon>
    </lineage>
</organism>
<gene>
    <name evidence="1" type="ORF">HINF_LOCUS44707</name>
    <name evidence="2" type="ORF">HINF_LOCUS75890</name>
</gene>
<sequence>MVSGLLEEMFIQPVIVMLSRIPAAEFMNEISIEEHYAGTDKFTFRMKTAFLSEEVLKPSMALQLQLPLKLENKRRPVTVTTVERGDYAIKSYQAVRGQSG</sequence>
<evidence type="ECO:0000313" key="1">
    <source>
        <dbReference type="EMBL" id="CAI9957062.1"/>
    </source>
</evidence>
<protein>
    <submittedName>
        <fullName evidence="2">Hypothetical_protein</fullName>
    </submittedName>
</protein>
<dbReference type="Proteomes" id="UP001642409">
    <property type="component" value="Unassembled WGS sequence"/>
</dbReference>
<dbReference type="EMBL" id="CAXDID020000687">
    <property type="protein sequence ID" value="CAL6110377.1"/>
    <property type="molecule type" value="Genomic_DNA"/>
</dbReference>
<reference evidence="1" key="1">
    <citation type="submission" date="2023-06" db="EMBL/GenBank/DDBJ databases">
        <authorList>
            <person name="Kurt Z."/>
        </authorList>
    </citation>
    <scope>NUCLEOTIDE SEQUENCE</scope>
</reference>